<protein>
    <submittedName>
        <fullName evidence="1">Gp073</fullName>
    </submittedName>
</protein>
<gene>
    <name evidence="1" type="ORF">Poco6gene073</name>
</gene>
<name>D4P7U1_9CAUD</name>
<dbReference type="GeneID" id="18559783"/>
<dbReference type="EMBL" id="GU580942">
    <property type="protein sequence ID" value="ADD81071.1"/>
    <property type="molecule type" value="Genomic_DNA"/>
</dbReference>
<dbReference type="Proteomes" id="UP000001057">
    <property type="component" value="Segment"/>
</dbReference>
<organism evidence="1 2">
    <name type="scientific">Rhodococcus phage ReqiPoco6</name>
    <dbReference type="NCBI Taxonomy" id="691964"/>
    <lineage>
        <taxon>Viruses</taxon>
        <taxon>Duplodnaviria</taxon>
        <taxon>Heunggongvirae</taxon>
        <taxon>Uroviricota</taxon>
        <taxon>Caudoviricetes</taxon>
        <taxon>Pepyhexavirus</taxon>
        <taxon>Pepyhexavirus poco6</taxon>
    </lineage>
</organism>
<dbReference type="OrthoDB" id="32133at10239"/>
<evidence type="ECO:0000313" key="1">
    <source>
        <dbReference type="EMBL" id="ADD81071.1"/>
    </source>
</evidence>
<sequence>MTETQNEATPKPMTTDVLMAYLYNVVDQHPVDEQFVMVGDDDLIVSMNLKNRKVTLLSDKLLMEGEVAKAPVTTTMLMRYLELATGGLFHQVLNEPVMIGTDELVHADIVDNRVVLQTAHDYLAAQ</sequence>
<proteinExistence type="predicted"/>
<dbReference type="KEGG" id="vg:18559783"/>
<dbReference type="RefSeq" id="YP_009012654.1">
    <property type="nucleotide sequence ID" value="NC_023694.1"/>
</dbReference>
<reference evidence="1 2" key="1">
    <citation type="journal article" date="2011" name="Appl. Environ. Microbiol.">
        <title>Genomic and functional analyses of Rhodococcus equi phages ReqiPepy6, ReqiPoco6, ReqiPine5, and ReqiDocB7.</title>
        <authorList>
            <person name="Summer E.J."/>
            <person name="Liu M."/>
            <person name="Gill J.J."/>
            <person name="Grant M."/>
            <person name="Chan-Cortes T.N."/>
            <person name="Ferguson L."/>
            <person name="Janes C."/>
            <person name="Lange K."/>
            <person name="Bertoli M."/>
            <person name="Moore C."/>
            <person name="Orchard R.C."/>
            <person name="Cohen N."/>
            <person name="Young R."/>
        </authorList>
    </citation>
    <scope>NUCLEOTIDE SEQUENCE [LARGE SCALE GENOMIC DNA]</scope>
</reference>
<evidence type="ECO:0000313" key="2">
    <source>
        <dbReference type="Proteomes" id="UP000001057"/>
    </source>
</evidence>
<accession>D4P7U1</accession>
<keyword evidence="2" id="KW-1185">Reference proteome</keyword>